<dbReference type="Gene3D" id="1.20.1280.50">
    <property type="match status" value="1"/>
</dbReference>
<sequence length="68" mass="8283">MKHKITVPENKSKKLKIENAVIHPLILIFNYIDDPFKFYNTSLVCKEWKNILNNHIFWENLIEHLEFE</sequence>
<feature type="domain" description="F-box" evidence="1">
    <location>
        <begin position="25"/>
        <end position="61"/>
    </location>
</feature>
<reference evidence="2" key="1">
    <citation type="submission" date="2021-06" db="EMBL/GenBank/DDBJ databases">
        <authorList>
            <person name="Kallberg Y."/>
            <person name="Tangrot J."/>
            <person name="Rosling A."/>
        </authorList>
    </citation>
    <scope>NUCLEOTIDE SEQUENCE</scope>
    <source>
        <strain evidence="2">MA453B</strain>
    </source>
</reference>
<name>A0A9N9JUI8_9GLOM</name>
<protein>
    <submittedName>
        <fullName evidence="2">15697_t:CDS:1</fullName>
    </submittedName>
</protein>
<dbReference type="InterPro" id="IPR001810">
    <property type="entry name" value="F-box_dom"/>
</dbReference>
<dbReference type="EMBL" id="CAJVPY010029449">
    <property type="protein sequence ID" value="CAG8794187.1"/>
    <property type="molecule type" value="Genomic_DNA"/>
</dbReference>
<dbReference type="Pfam" id="PF12937">
    <property type="entry name" value="F-box-like"/>
    <property type="match status" value="1"/>
</dbReference>
<gene>
    <name evidence="2" type="ORF">DERYTH_LOCUS22016</name>
</gene>
<evidence type="ECO:0000313" key="2">
    <source>
        <dbReference type="EMBL" id="CAG8794187.1"/>
    </source>
</evidence>
<proteinExistence type="predicted"/>
<dbReference type="SUPFAM" id="SSF81383">
    <property type="entry name" value="F-box domain"/>
    <property type="match status" value="1"/>
</dbReference>
<dbReference type="Proteomes" id="UP000789405">
    <property type="component" value="Unassembled WGS sequence"/>
</dbReference>
<dbReference type="InterPro" id="IPR036047">
    <property type="entry name" value="F-box-like_dom_sf"/>
</dbReference>
<dbReference type="AlphaFoldDB" id="A0A9N9JUI8"/>
<organism evidence="2 3">
    <name type="scientific">Dentiscutata erythropus</name>
    <dbReference type="NCBI Taxonomy" id="1348616"/>
    <lineage>
        <taxon>Eukaryota</taxon>
        <taxon>Fungi</taxon>
        <taxon>Fungi incertae sedis</taxon>
        <taxon>Mucoromycota</taxon>
        <taxon>Glomeromycotina</taxon>
        <taxon>Glomeromycetes</taxon>
        <taxon>Diversisporales</taxon>
        <taxon>Gigasporaceae</taxon>
        <taxon>Dentiscutata</taxon>
    </lineage>
</organism>
<feature type="non-terminal residue" evidence="2">
    <location>
        <position position="68"/>
    </location>
</feature>
<evidence type="ECO:0000259" key="1">
    <source>
        <dbReference type="Pfam" id="PF12937"/>
    </source>
</evidence>
<evidence type="ECO:0000313" key="3">
    <source>
        <dbReference type="Proteomes" id="UP000789405"/>
    </source>
</evidence>
<keyword evidence="3" id="KW-1185">Reference proteome</keyword>
<comment type="caution">
    <text evidence="2">The sequence shown here is derived from an EMBL/GenBank/DDBJ whole genome shotgun (WGS) entry which is preliminary data.</text>
</comment>
<accession>A0A9N9JUI8</accession>